<name>A0A543HJL0_9MICO</name>
<dbReference type="SUPFAM" id="SSF50998">
    <property type="entry name" value="Quinoprotein alcohol dehydrogenase-like"/>
    <property type="match status" value="1"/>
</dbReference>
<feature type="domain" description="Pyrrolo-quinoline quinone repeat" evidence="5">
    <location>
        <begin position="365"/>
        <end position="512"/>
    </location>
</feature>
<evidence type="ECO:0000256" key="4">
    <source>
        <dbReference type="SAM" id="SignalP"/>
    </source>
</evidence>
<evidence type="ECO:0000259" key="5">
    <source>
        <dbReference type="Pfam" id="PF13360"/>
    </source>
</evidence>
<protein>
    <submittedName>
        <fullName evidence="6">Polyvinyl alcohol dehydrogenase (Cytochrome)</fullName>
    </submittedName>
</protein>
<reference evidence="6 7" key="1">
    <citation type="submission" date="2019-06" db="EMBL/GenBank/DDBJ databases">
        <title>Genome sequencing of plant associated microbes to promote plant fitness in Sorghum bicolor and Oryza sativa.</title>
        <authorList>
            <person name="Coleman-Derr D."/>
        </authorList>
    </citation>
    <scope>NUCLEOTIDE SEQUENCE [LARGE SCALE GENOMIC DNA]</scope>
    <source>
        <strain evidence="6 7">KV-663</strain>
    </source>
</reference>
<keyword evidence="7" id="KW-1185">Reference proteome</keyword>
<sequence length="518" mass="53402">MTRRWRRARMVVAAAALGSLLVGGAAALAAPGGNTWNSAGGDRSNTRYAASESKISPATVGDLSTKWVLTTGGDVSATPAVDGQRVYVPDWAGNLYAVDRATGAVVWQTRIGDYTGIPGDKARATPALSETALVLGNQGPFGGGGAVMAISKDTGQLLWKTQVDSHAAAIITQSATIFDGVVYVGVASLEEGFALIPGYPCCTFRGSMAALDLATGQLLWKTYLTPEGFPGNAVWGSSPAVDPKRGSVYIATGNNYDVPQEVLDCVAGTTDPAVKAACLPADDHFDSILSLDMRTGAIKWATRALPFDAWTVDCIPFFGDGDNCPEPAGPDYDFGQAPALFSVKDGKGRNVDVVGAGQKSGQYWALDPATGAVRWTTQAGPGGIAGGLQWGSAVDGRRVYTANANSNGTLYEGETTGVWSALDAATGELIWESRPPNGGSTSGPVTTANGVVFGCSLDPQGHMYALDAASGEVLWTFASGGSCLSGAAISNGSVYWGSGYANNFLGTPNNKLYAFGLS</sequence>
<dbReference type="AlphaFoldDB" id="A0A543HJL0"/>
<dbReference type="InterPro" id="IPR015943">
    <property type="entry name" value="WD40/YVTN_repeat-like_dom_sf"/>
</dbReference>
<dbReference type="RefSeq" id="WP_141846022.1">
    <property type="nucleotide sequence ID" value="NZ_VFPM01000003.1"/>
</dbReference>
<dbReference type="Gene3D" id="2.140.10.10">
    <property type="entry name" value="Quinoprotein alcohol dehydrogenase-like superfamily"/>
    <property type="match status" value="1"/>
</dbReference>
<dbReference type="InterPro" id="IPR002372">
    <property type="entry name" value="PQQ_rpt_dom"/>
</dbReference>
<evidence type="ECO:0000313" key="6">
    <source>
        <dbReference type="EMBL" id="TQM58523.1"/>
    </source>
</evidence>
<feature type="signal peptide" evidence="4">
    <location>
        <begin position="1"/>
        <end position="29"/>
    </location>
</feature>
<dbReference type="Gene3D" id="2.130.10.10">
    <property type="entry name" value="YVTN repeat-like/Quinoprotein amine dehydrogenase"/>
    <property type="match status" value="1"/>
</dbReference>
<comment type="cofactor">
    <cofactor evidence="1">
        <name>pyrroloquinoline quinone</name>
        <dbReference type="ChEBI" id="CHEBI:58442"/>
    </cofactor>
</comment>
<evidence type="ECO:0000256" key="2">
    <source>
        <dbReference type="ARBA" id="ARBA00008156"/>
    </source>
</evidence>
<dbReference type="PANTHER" id="PTHR32303">
    <property type="entry name" value="QUINOPROTEIN ALCOHOL DEHYDROGENASE (CYTOCHROME C)"/>
    <property type="match status" value="1"/>
</dbReference>
<comment type="caution">
    <text evidence="6">The sequence shown here is derived from an EMBL/GenBank/DDBJ whole genome shotgun (WGS) entry which is preliminary data.</text>
</comment>
<proteinExistence type="inferred from homology"/>
<dbReference type="PANTHER" id="PTHR32303:SF10">
    <property type="entry name" value="OUTER MEMBRANE PROTEIN ASSEMBLY FACTOR BAMB"/>
    <property type="match status" value="1"/>
</dbReference>
<gene>
    <name evidence="6" type="ORF">FBY41_3891</name>
</gene>
<feature type="chain" id="PRO_5022139031" evidence="4">
    <location>
        <begin position="30"/>
        <end position="518"/>
    </location>
</feature>
<dbReference type="SMART" id="SM00564">
    <property type="entry name" value="PQQ"/>
    <property type="match status" value="7"/>
</dbReference>
<comment type="similarity">
    <text evidence="2">Belongs to the bacterial PQQ dehydrogenase family.</text>
</comment>
<organism evidence="6 7">
    <name type="scientific">Humibacillus xanthopallidus</name>
    <dbReference type="NCBI Taxonomy" id="412689"/>
    <lineage>
        <taxon>Bacteria</taxon>
        <taxon>Bacillati</taxon>
        <taxon>Actinomycetota</taxon>
        <taxon>Actinomycetes</taxon>
        <taxon>Micrococcales</taxon>
        <taxon>Intrasporangiaceae</taxon>
        <taxon>Humibacillus</taxon>
    </lineage>
</organism>
<dbReference type="InterPro" id="IPR011047">
    <property type="entry name" value="Quinoprotein_ADH-like_sf"/>
</dbReference>
<evidence type="ECO:0000256" key="1">
    <source>
        <dbReference type="ARBA" id="ARBA00001931"/>
    </source>
</evidence>
<dbReference type="GO" id="GO:0016491">
    <property type="term" value="F:oxidoreductase activity"/>
    <property type="evidence" value="ECO:0007669"/>
    <property type="project" value="UniProtKB-KW"/>
</dbReference>
<dbReference type="InterPro" id="IPR018391">
    <property type="entry name" value="PQQ_b-propeller_rpt"/>
</dbReference>
<evidence type="ECO:0000256" key="3">
    <source>
        <dbReference type="ARBA" id="ARBA00023002"/>
    </source>
</evidence>
<dbReference type="OrthoDB" id="256225at2"/>
<keyword evidence="3" id="KW-0560">Oxidoreductase</keyword>
<accession>A0A543HJL0</accession>
<keyword evidence="4" id="KW-0732">Signal</keyword>
<dbReference type="Pfam" id="PF13360">
    <property type="entry name" value="PQQ_2"/>
    <property type="match status" value="2"/>
</dbReference>
<feature type="domain" description="Pyrrolo-quinoline quinone repeat" evidence="5">
    <location>
        <begin position="67"/>
        <end position="302"/>
    </location>
</feature>
<dbReference type="EMBL" id="VFPM01000003">
    <property type="protein sequence ID" value="TQM58523.1"/>
    <property type="molecule type" value="Genomic_DNA"/>
</dbReference>
<evidence type="ECO:0000313" key="7">
    <source>
        <dbReference type="Proteomes" id="UP000316747"/>
    </source>
</evidence>
<dbReference type="Proteomes" id="UP000316747">
    <property type="component" value="Unassembled WGS sequence"/>
</dbReference>